<feature type="transmembrane region" description="Helical" evidence="2">
    <location>
        <begin position="162"/>
        <end position="178"/>
    </location>
</feature>
<feature type="compositionally biased region" description="Pro residues" evidence="1">
    <location>
        <begin position="738"/>
        <end position="747"/>
    </location>
</feature>
<dbReference type="Proteomes" id="UP000007809">
    <property type="component" value="Chromosome"/>
</dbReference>
<dbReference type="STRING" id="675635.Psed_2795"/>
<feature type="transmembrane region" description="Helical" evidence="2">
    <location>
        <begin position="184"/>
        <end position="201"/>
    </location>
</feature>
<feature type="region of interest" description="Disordered" evidence="1">
    <location>
        <begin position="547"/>
        <end position="591"/>
    </location>
</feature>
<feature type="region of interest" description="Disordered" evidence="1">
    <location>
        <begin position="1"/>
        <end position="25"/>
    </location>
</feature>
<feature type="transmembrane region" description="Helical" evidence="2">
    <location>
        <begin position="594"/>
        <end position="616"/>
    </location>
</feature>
<proteinExistence type="predicted"/>
<dbReference type="InterPro" id="IPR021878">
    <property type="entry name" value="TgpA_N"/>
</dbReference>
<evidence type="ECO:0000313" key="5">
    <source>
        <dbReference type="Proteomes" id="UP000007809"/>
    </source>
</evidence>
<feature type="transmembrane region" description="Helical" evidence="2">
    <location>
        <begin position="213"/>
        <end position="233"/>
    </location>
</feature>
<dbReference type="Gene3D" id="3.10.620.30">
    <property type="match status" value="1"/>
</dbReference>
<dbReference type="eggNOG" id="COG1305">
    <property type="taxonomic scope" value="Bacteria"/>
</dbReference>
<dbReference type="InterPro" id="IPR052901">
    <property type="entry name" value="Bact_TGase-like"/>
</dbReference>
<dbReference type="PANTHER" id="PTHR42736:SF1">
    <property type="entry name" value="PROTEIN-GLUTAMINE GAMMA-GLUTAMYLTRANSFERASE"/>
    <property type="match status" value="1"/>
</dbReference>
<accession>F4CL66</accession>
<feature type="region of interest" description="Disordered" evidence="1">
    <location>
        <begin position="696"/>
        <end position="832"/>
    </location>
</feature>
<feature type="transmembrane region" description="Helical" evidence="2">
    <location>
        <begin position="81"/>
        <end position="99"/>
    </location>
</feature>
<keyword evidence="2" id="KW-1133">Transmembrane helix</keyword>
<feature type="transmembrane region" description="Helical" evidence="2">
    <location>
        <begin position="136"/>
        <end position="155"/>
    </location>
</feature>
<dbReference type="AlphaFoldDB" id="F4CL66"/>
<protein>
    <submittedName>
        <fullName evidence="4">Transglutaminase domain-containing protein</fullName>
    </submittedName>
</protein>
<name>F4CL66_PSEUX</name>
<feature type="transmembrane region" description="Helical" evidence="2">
    <location>
        <begin position="54"/>
        <end position="74"/>
    </location>
</feature>
<keyword evidence="2" id="KW-0812">Transmembrane</keyword>
<evidence type="ECO:0000313" key="4">
    <source>
        <dbReference type="EMBL" id="AEA24995.1"/>
    </source>
</evidence>
<reference evidence="4 5" key="1">
    <citation type="journal article" date="2011" name="J. Bacteriol.">
        <title>Genome sequence of the 1,4-dioxane-degrading Pseudonocardia dioxanivorans strain CB1190.</title>
        <authorList>
            <person name="Sales C.M."/>
            <person name="Mahendra S."/>
            <person name="Grostern A."/>
            <person name="Parales R.E."/>
            <person name="Goodwin L.A."/>
            <person name="Woyke T."/>
            <person name="Nolan M."/>
            <person name="Lapidus A."/>
            <person name="Chertkov O."/>
            <person name="Ovchinnikova G."/>
            <person name="Sczyrba A."/>
            <person name="Alvarez-Cohen L."/>
        </authorList>
    </citation>
    <scope>NUCLEOTIDE SEQUENCE [LARGE SCALE GENOMIC DNA]</scope>
    <source>
        <strain evidence="5">ATCC 55486 / DSM 44775 / JCM 13855 / CB1190</strain>
    </source>
</reference>
<keyword evidence="5" id="KW-1185">Reference proteome</keyword>
<dbReference type="HOGENOM" id="CLU_008359_0_1_11"/>
<organism evidence="4 5">
    <name type="scientific">Pseudonocardia dioxanivorans (strain ATCC 55486 / DSM 44775 / JCM 13855 / CB1190)</name>
    <dbReference type="NCBI Taxonomy" id="675635"/>
    <lineage>
        <taxon>Bacteria</taxon>
        <taxon>Bacillati</taxon>
        <taxon>Actinomycetota</taxon>
        <taxon>Actinomycetes</taxon>
        <taxon>Pseudonocardiales</taxon>
        <taxon>Pseudonocardiaceae</taxon>
        <taxon>Pseudonocardia</taxon>
    </lineage>
</organism>
<keyword evidence="2" id="KW-0472">Membrane</keyword>
<evidence type="ECO:0000256" key="2">
    <source>
        <dbReference type="SAM" id="Phobius"/>
    </source>
</evidence>
<feature type="compositionally biased region" description="Low complexity" evidence="1">
    <location>
        <begin position="713"/>
        <end position="737"/>
    </location>
</feature>
<dbReference type="RefSeq" id="WP_013674919.1">
    <property type="nucleotide sequence ID" value="NC_015312.1"/>
</dbReference>
<feature type="transmembrane region" description="Helical" evidence="2">
    <location>
        <begin position="28"/>
        <end position="48"/>
    </location>
</feature>
<feature type="compositionally biased region" description="Polar residues" evidence="1">
    <location>
        <begin position="794"/>
        <end position="809"/>
    </location>
</feature>
<dbReference type="SMART" id="SM00460">
    <property type="entry name" value="TGc"/>
    <property type="match status" value="1"/>
</dbReference>
<dbReference type="KEGG" id="pdx:Psed_2795"/>
<dbReference type="InterPro" id="IPR002931">
    <property type="entry name" value="Transglutaminase-like"/>
</dbReference>
<sequence>MSAPTRDRPAPTATRPARPPAPGRPRRAGIDVAVAAGIAAVLASAPVAAVVQGIAWLGHAAGIVAVCVAVSVLLRRAHAAVATVVALAAMLEYLVVAFTPEWFPGPAAFAEFGRLVAGAGSQISTGVPPIASTPEILLLTTAGIGVVGLIVQLIAVVGQAPAAAGVPLLAVYAVPTALTGRLLPWWAVTGAAAGFALLLLTRRGARRQLPAGVLMTAVAVVVALLAGSLFTAVGTTGRFNSGNLSASGAIGLNPFTALRGQLTRGTPADLFEVSGLPQPQYMRALTLRDFAADRGFVATAPAPGVPIGDTDLPGGAPDGTQKATVAVDNVGFRDYWLPVYGTPQRVDGLSGNWSYDPVSGIAYSTRQREESSWTQTALLQQPTADDLRAATPAPGAVDVGYLNVAGVDPRVAALTADVTRGRTNAFDKAMAVVDYFTGPNSQFHYSLATAPGAGDDALVEFLTKGRTGYCEQFATAMAVMLRTTGVPTRVAVGFTGGTVDGDRRLITSSDAHAWVEVYFNNYGWTSFDPTPLSDGRTIVPNYVQQAHEQGASDAEPATPQDTVPQDGDTPEPTAPQDQPPPPDQPQPTADSSSWWVVPLVALGGLLVLLALVAPALQRRRLRRRRLAATAAGGPDAAEQAWSEVLAESADRGVGVPVSDTVRAAARRLVEEHDLDEPARDGLRRLVTAVETARFAAGPRPVTGRRSRRRWRPSVRASPPAPPSGCAAGCSPRPCCAAGPPPSRPPGPRQGSDAVPSRRTSAGAAAVRAEPPVSGDGRQAFPPWSTMRPGRRPPETTTATPVGPPSSRTGYRTRPRQVIPVRSAAGNAPPSCR</sequence>
<gene>
    <name evidence="4" type="ordered locus">Psed_2795</name>
</gene>
<dbReference type="Pfam" id="PF11992">
    <property type="entry name" value="TgpA_N"/>
    <property type="match status" value="1"/>
</dbReference>
<evidence type="ECO:0000256" key="1">
    <source>
        <dbReference type="SAM" id="MobiDB-lite"/>
    </source>
</evidence>
<dbReference type="SUPFAM" id="SSF54001">
    <property type="entry name" value="Cysteine proteinases"/>
    <property type="match status" value="1"/>
</dbReference>
<feature type="domain" description="Transglutaminase-like" evidence="3">
    <location>
        <begin position="462"/>
        <end position="531"/>
    </location>
</feature>
<dbReference type="Pfam" id="PF01841">
    <property type="entry name" value="Transglut_core"/>
    <property type="match status" value="1"/>
</dbReference>
<dbReference type="OrthoDB" id="9804023at2"/>
<dbReference type="InterPro" id="IPR038765">
    <property type="entry name" value="Papain-like_cys_pep_sf"/>
</dbReference>
<feature type="compositionally biased region" description="Basic residues" evidence="1">
    <location>
        <begin position="702"/>
        <end position="712"/>
    </location>
</feature>
<dbReference type="PANTHER" id="PTHR42736">
    <property type="entry name" value="PROTEIN-GLUTAMINE GAMMA-GLUTAMYLTRANSFERASE"/>
    <property type="match status" value="1"/>
</dbReference>
<evidence type="ECO:0000259" key="3">
    <source>
        <dbReference type="SMART" id="SM00460"/>
    </source>
</evidence>
<dbReference type="EMBL" id="CP002593">
    <property type="protein sequence ID" value="AEA24995.1"/>
    <property type="molecule type" value="Genomic_DNA"/>
</dbReference>